<gene>
    <name evidence="1" type="ORF">L21TH_0409</name>
</gene>
<name>R1CSA0_9FIRM</name>
<organism evidence="1 2">
    <name type="scientific">Caldisalinibacter kiritimatiensis</name>
    <dbReference type="NCBI Taxonomy" id="1304284"/>
    <lineage>
        <taxon>Bacteria</taxon>
        <taxon>Bacillati</taxon>
        <taxon>Bacillota</taxon>
        <taxon>Tissierellia</taxon>
        <taxon>Tissierellales</taxon>
        <taxon>Thermohalobacteraceae</taxon>
        <taxon>Caldisalinibacter</taxon>
    </lineage>
</organism>
<dbReference type="EMBL" id="ARZA01000053">
    <property type="protein sequence ID" value="EOD01526.1"/>
    <property type="molecule type" value="Genomic_DNA"/>
</dbReference>
<dbReference type="Proteomes" id="UP000013378">
    <property type="component" value="Unassembled WGS sequence"/>
</dbReference>
<dbReference type="eggNOG" id="COG4970">
    <property type="taxonomic scope" value="Bacteria"/>
</dbReference>
<dbReference type="AlphaFoldDB" id="R1CSA0"/>
<keyword evidence="2" id="KW-1185">Reference proteome</keyword>
<evidence type="ECO:0000313" key="2">
    <source>
        <dbReference type="Proteomes" id="UP000013378"/>
    </source>
</evidence>
<accession>R1CSA0</accession>
<proteinExistence type="predicted"/>
<dbReference type="STRING" id="1304284.L21TH_0409"/>
<protein>
    <submittedName>
        <fullName evidence="1">Uncharacterized protein</fullName>
    </submittedName>
</protein>
<evidence type="ECO:0000313" key="1">
    <source>
        <dbReference type="EMBL" id="EOD01526.1"/>
    </source>
</evidence>
<sequence length="86" mass="9786">MTEGGQYRILLNNDYYVVLDGTKTLKTVHMEEENRIGYDNSEVRFGYNGAPIHGGTTISLHNDNLEIYYEITIVPASGRIKLIKHN</sequence>
<comment type="caution">
    <text evidence="1">The sequence shown here is derived from an EMBL/GenBank/DDBJ whole genome shotgun (WGS) entry which is preliminary data.</text>
</comment>
<reference evidence="1 2" key="1">
    <citation type="journal article" date="2015" name="Geomicrobiol. J.">
        <title>Caldisalinibacter kiritimatiensis gen. nov., sp. nov., a moderately thermohalophilic thiosulfate-reducing bacterium from a hypersaline microbial mat.</title>
        <authorList>
            <person name="Ben Hania W."/>
            <person name="Joseph M."/>
            <person name="Fiebig A."/>
            <person name="Bunk B."/>
            <person name="Klenk H.-P."/>
            <person name="Fardeau M.-L."/>
            <person name="Spring S."/>
        </authorList>
    </citation>
    <scope>NUCLEOTIDE SEQUENCE [LARGE SCALE GENOMIC DNA]</scope>
    <source>
        <strain evidence="1 2">L21-TH-D2</strain>
    </source>
</reference>